<dbReference type="EMBL" id="CAMAPF010000958">
    <property type="protein sequence ID" value="CAH9130241.1"/>
    <property type="molecule type" value="Genomic_DNA"/>
</dbReference>
<reference evidence="1" key="1">
    <citation type="submission" date="2022-07" db="EMBL/GenBank/DDBJ databases">
        <authorList>
            <person name="Macas J."/>
            <person name="Novak P."/>
            <person name="Neumann P."/>
        </authorList>
    </citation>
    <scope>NUCLEOTIDE SEQUENCE</scope>
</reference>
<evidence type="ECO:0000313" key="1">
    <source>
        <dbReference type="EMBL" id="CAH9130241.1"/>
    </source>
</evidence>
<comment type="caution">
    <text evidence="1">The sequence shown here is derived from an EMBL/GenBank/DDBJ whole genome shotgun (WGS) entry which is preliminary data.</text>
</comment>
<keyword evidence="2" id="KW-1185">Reference proteome</keyword>
<sequence>MPAASLNNQDHDLELECTIGSFDVNSLIVHNHTIPWAEVPGQNGASVSEGNSFYDTGDIGELSNIKVTNCGVNICFGAPSSKLIIKRAK</sequence>
<proteinExistence type="predicted"/>
<organism evidence="1 2">
    <name type="scientific">Cuscuta epithymum</name>
    <dbReference type="NCBI Taxonomy" id="186058"/>
    <lineage>
        <taxon>Eukaryota</taxon>
        <taxon>Viridiplantae</taxon>
        <taxon>Streptophyta</taxon>
        <taxon>Embryophyta</taxon>
        <taxon>Tracheophyta</taxon>
        <taxon>Spermatophyta</taxon>
        <taxon>Magnoliopsida</taxon>
        <taxon>eudicotyledons</taxon>
        <taxon>Gunneridae</taxon>
        <taxon>Pentapetalae</taxon>
        <taxon>asterids</taxon>
        <taxon>lamiids</taxon>
        <taxon>Solanales</taxon>
        <taxon>Convolvulaceae</taxon>
        <taxon>Cuscuteae</taxon>
        <taxon>Cuscuta</taxon>
        <taxon>Cuscuta subgen. Cuscuta</taxon>
    </lineage>
</organism>
<gene>
    <name evidence="1" type="ORF">CEPIT_LOCUS30477</name>
</gene>
<name>A0AAV0F458_9ASTE</name>
<evidence type="ECO:0000313" key="2">
    <source>
        <dbReference type="Proteomes" id="UP001152523"/>
    </source>
</evidence>
<accession>A0AAV0F458</accession>
<dbReference type="Proteomes" id="UP001152523">
    <property type="component" value="Unassembled WGS sequence"/>
</dbReference>
<dbReference type="AlphaFoldDB" id="A0AAV0F458"/>
<evidence type="ECO:0008006" key="3">
    <source>
        <dbReference type="Google" id="ProtNLM"/>
    </source>
</evidence>
<protein>
    <recommendedName>
        <fullName evidence="3">Polygalacturonase</fullName>
    </recommendedName>
</protein>